<dbReference type="Proteomes" id="UP001324115">
    <property type="component" value="Unassembled WGS sequence"/>
</dbReference>
<dbReference type="EMBL" id="JAXUIC010000009">
    <property type="protein sequence ID" value="KAK4572327.1"/>
    <property type="molecule type" value="Genomic_DNA"/>
</dbReference>
<evidence type="ECO:0000313" key="6">
    <source>
        <dbReference type="Proteomes" id="UP001324115"/>
    </source>
</evidence>
<dbReference type="Gene3D" id="1.50.10.130">
    <property type="entry name" value="Terpene synthase, N-terminal domain"/>
    <property type="match status" value="1"/>
</dbReference>
<dbReference type="SUPFAM" id="SSF48576">
    <property type="entry name" value="Terpenoid synthases"/>
    <property type="match status" value="1"/>
</dbReference>
<keyword evidence="2" id="KW-0479">Metal-binding</keyword>
<dbReference type="GO" id="GO:0010333">
    <property type="term" value="F:terpene synthase activity"/>
    <property type="evidence" value="ECO:0007669"/>
    <property type="project" value="InterPro"/>
</dbReference>
<name>A0AAN7IHG3_QUERU</name>
<proteinExistence type="predicted"/>
<dbReference type="InterPro" id="IPR008949">
    <property type="entry name" value="Isoprenoid_synthase_dom_sf"/>
</dbReference>
<dbReference type="PANTHER" id="PTHR31225">
    <property type="entry name" value="OS04G0344100 PROTEIN-RELATED"/>
    <property type="match status" value="1"/>
</dbReference>
<protein>
    <recommendedName>
        <fullName evidence="4">Terpene synthase metal-binding domain-containing protein</fullName>
    </recommendedName>
</protein>
<feature type="domain" description="Terpene synthase metal-binding" evidence="4">
    <location>
        <begin position="123"/>
        <end position="230"/>
    </location>
</feature>
<dbReference type="GO" id="GO:0016114">
    <property type="term" value="P:terpenoid biosynthetic process"/>
    <property type="evidence" value="ECO:0007669"/>
    <property type="project" value="InterPro"/>
</dbReference>
<dbReference type="Pfam" id="PF03936">
    <property type="entry name" value="Terpene_synth_C"/>
    <property type="match status" value="1"/>
</dbReference>
<evidence type="ECO:0000259" key="4">
    <source>
        <dbReference type="Pfam" id="PF03936"/>
    </source>
</evidence>
<gene>
    <name evidence="5" type="ORF">RGQ29_030670</name>
</gene>
<dbReference type="AlphaFoldDB" id="A0AAN7IHG3"/>
<dbReference type="GO" id="GO:0000287">
    <property type="term" value="F:magnesium ion binding"/>
    <property type="evidence" value="ECO:0007669"/>
    <property type="project" value="InterPro"/>
</dbReference>
<evidence type="ECO:0000256" key="2">
    <source>
        <dbReference type="ARBA" id="ARBA00022723"/>
    </source>
</evidence>
<accession>A0AAN7IHG3</accession>
<sequence>MKRIFDDVFNSFKDERGSFKACLCEDTKEGENILEEAKDFSTKHLEEYINQNKDKNLAAIINHSLELPLHWRMLRLEARWFIDIYRTRKDMYPILLELAELDFNMVQAAHQFDLKQVSRWWKSIALAEKLSFARDRLMENFFWTTGKIFLPQFGYCRRMLTKVNSLITTIDDVYDVYGTLDEFELFTDAVERNEAYMKLYFLALHNSVSEMAFDTLKEQRFHIIRYLKKAYPNIIRWSSMILRLADDLGTSTVCDVPKAIQCYMNETSASEEDACEYVRYLTCATWNKLNEDRVVSSPFNQLFIEIALNLARMAQSIYQHRDGHGVENHETKDRLFSLLIQSIPLNKDQ</sequence>
<evidence type="ECO:0000256" key="1">
    <source>
        <dbReference type="ARBA" id="ARBA00001946"/>
    </source>
</evidence>
<evidence type="ECO:0000256" key="3">
    <source>
        <dbReference type="ARBA" id="ARBA00022842"/>
    </source>
</evidence>
<comment type="caution">
    <text evidence="5">The sequence shown here is derived from an EMBL/GenBank/DDBJ whole genome shotgun (WGS) entry which is preliminary data.</text>
</comment>
<dbReference type="PANTHER" id="PTHR31225:SF9">
    <property type="entry name" value="TERPENE SYNTHASE 10"/>
    <property type="match status" value="1"/>
</dbReference>
<dbReference type="InterPro" id="IPR036965">
    <property type="entry name" value="Terpene_synth_N_sf"/>
</dbReference>
<dbReference type="Gene3D" id="1.10.600.10">
    <property type="entry name" value="Farnesyl Diphosphate Synthase"/>
    <property type="match status" value="2"/>
</dbReference>
<keyword evidence="3" id="KW-0460">Magnesium</keyword>
<dbReference type="InterPro" id="IPR050148">
    <property type="entry name" value="Terpene_synthase-like"/>
</dbReference>
<reference evidence="5 6" key="1">
    <citation type="journal article" date="2023" name="G3 (Bethesda)">
        <title>A haplotype-resolved chromosome-scale genome for Quercus rubra L. provides insights into the genetics of adaptive traits for red oak species.</title>
        <authorList>
            <person name="Kapoor B."/>
            <person name="Jenkins J."/>
            <person name="Schmutz J."/>
            <person name="Zhebentyayeva T."/>
            <person name="Kuelheim C."/>
            <person name="Coggeshall M."/>
            <person name="Heim C."/>
            <person name="Lasky J.R."/>
            <person name="Leites L."/>
            <person name="Islam-Faridi N."/>
            <person name="Romero-Severson J."/>
            <person name="DeLeo V.L."/>
            <person name="Lucas S.M."/>
            <person name="Lazic D."/>
            <person name="Gailing O."/>
            <person name="Carlson J."/>
            <person name="Staton M."/>
        </authorList>
    </citation>
    <scope>NUCLEOTIDE SEQUENCE [LARGE SCALE GENOMIC DNA]</scope>
    <source>
        <strain evidence="5">Pseudo-F2</strain>
    </source>
</reference>
<evidence type="ECO:0000313" key="5">
    <source>
        <dbReference type="EMBL" id="KAK4572327.1"/>
    </source>
</evidence>
<organism evidence="5 6">
    <name type="scientific">Quercus rubra</name>
    <name type="common">Northern red oak</name>
    <name type="synonym">Quercus borealis</name>
    <dbReference type="NCBI Taxonomy" id="3512"/>
    <lineage>
        <taxon>Eukaryota</taxon>
        <taxon>Viridiplantae</taxon>
        <taxon>Streptophyta</taxon>
        <taxon>Embryophyta</taxon>
        <taxon>Tracheophyta</taxon>
        <taxon>Spermatophyta</taxon>
        <taxon>Magnoliopsida</taxon>
        <taxon>eudicotyledons</taxon>
        <taxon>Gunneridae</taxon>
        <taxon>Pentapetalae</taxon>
        <taxon>rosids</taxon>
        <taxon>fabids</taxon>
        <taxon>Fagales</taxon>
        <taxon>Fagaceae</taxon>
        <taxon>Quercus</taxon>
    </lineage>
</organism>
<dbReference type="SUPFAM" id="SSF48239">
    <property type="entry name" value="Terpenoid cyclases/Protein prenyltransferases"/>
    <property type="match status" value="1"/>
</dbReference>
<dbReference type="InterPro" id="IPR008930">
    <property type="entry name" value="Terpenoid_cyclase/PrenylTrfase"/>
</dbReference>
<dbReference type="InterPro" id="IPR005630">
    <property type="entry name" value="Terpene_synthase_metal-bd"/>
</dbReference>
<keyword evidence="6" id="KW-1185">Reference proteome</keyword>
<comment type="cofactor">
    <cofactor evidence="1">
        <name>Mg(2+)</name>
        <dbReference type="ChEBI" id="CHEBI:18420"/>
    </cofactor>
</comment>